<dbReference type="Proteomes" id="UP000619838">
    <property type="component" value="Unassembled WGS sequence"/>
</dbReference>
<gene>
    <name evidence="2" type="ORF">INT08_04435</name>
</gene>
<name>A0ABR9XQV2_9CHLB</name>
<evidence type="ECO:0000313" key="3">
    <source>
        <dbReference type="Proteomes" id="UP000619838"/>
    </source>
</evidence>
<evidence type="ECO:0000313" key="2">
    <source>
        <dbReference type="EMBL" id="MBF0636426.1"/>
    </source>
</evidence>
<proteinExistence type="predicted"/>
<keyword evidence="1" id="KW-0472">Membrane</keyword>
<keyword evidence="1" id="KW-1133">Transmembrane helix</keyword>
<reference evidence="2 3" key="1">
    <citation type="journal article" date="2020" name="Microorganisms">
        <title>Simultaneous Genome Sequencing of Prosthecochloris ethylica and Desulfuromonas acetoxidans within a Syntrophic Mixture Reveals Unique Pili and Protein Interactions.</title>
        <authorList>
            <person name="Kyndt J.A."/>
            <person name="Van Beeumen J.J."/>
            <person name="Meyer T.E."/>
        </authorList>
    </citation>
    <scope>NUCLEOTIDE SEQUENCE [LARGE SCALE GENOMIC DNA]</scope>
    <source>
        <strain evidence="2 3">N3</strain>
    </source>
</reference>
<keyword evidence="3" id="KW-1185">Reference proteome</keyword>
<comment type="caution">
    <text evidence="2">The sequence shown here is derived from an EMBL/GenBank/DDBJ whole genome shotgun (WGS) entry which is preliminary data.</text>
</comment>
<feature type="transmembrane region" description="Helical" evidence="1">
    <location>
        <begin position="21"/>
        <end position="38"/>
    </location>
</feature>
<accession>A0ABR9XQV2</accession>
<sequence length="559" mass="62601">MTHCHRSDPQYRSPSARRMTAGIFLAVLVTTLFLPFALQGQQLELLPRLSTPQQRLLPPSRTSVRIWDGRGERGKEHFQCLENVRISLPSTEKMRQWWILWSTGETGFSRAICQLSMFPFPETVDNWRSPPGLLHSEPIGTISGTGDQQLFAINLAALLPKGEKASPQQTVSPGSFSLSARNPRFTEKPKATLQLKQRPVLEQKPHLAMHLTSIRPRAFSFYVRIITLNSNGELAAQPSRPAVLHLSTPGPSNVTWYGDPSRDAYEHQEPHAPTVRIDGYEPFRPWQSDWSRHFIVTRDMPLLGYEKGERIFIPRDDGSKSGWEAVTDALGNLAGFVADSISRVGDAYNSLKQKALDLAISLAKNTVGCGSTCQQAFSFGLDYGLAAMGMPPSIPDFEAMMSMGKDYLVAEIASEVSPYLSEKEVSRAIDYFESEVRNTADHGKSGNEWLKLDPDFQYRDAILTLAVTNPTAKTTDRISCRISQFHEVFDFPMEPKDYYISIPPLKPGQSMQIPVMLRPNNIQCNNGKGMLMNEWNALMKKGVLLRVYPGSNEQIIVSQ</sequence>
<organism evidence="2 3">
    <name type="scientific">Prosthecochloris ethylica</name>
    <dbReference type="NCBI Taxonomy" id="2743976"/>
    <lineage>
        <taxon>Bacteria</taxon>
        <taxon>Pseudomonadati</taxon>
        <taxon>Chlorobiota</taxon>
        <taxon>Chlorobiia</taxon>
        <taxon>Chlorobiales</taxon>
        <taxon>Chlorobiaceae</taxon>
        <taxon>Prosthecochloris</taxon>
    </lineage>
</organism>
<protein>
    <submittedName>
        <fullName evidence="2">Uncharacterized protein</fullName>
    </submittedName>
</protein>
<dbReference type="EMBL" id="JADGII010000005">
    <property type="protein sequence ID" value="MBF0636426.1"/>
    <property type="molecule type" value="Genomic_DNA"/>
</dbReference>
<evidence type="ECO:0000256" key="1">
    <source>
        <dbReference type="SAM" id="Phobius"/>
    </source>
</evidence>
<keyword evidence="1" id="KW-0812">Transmembrane</keyword>